<evidence type="ECO:0000313" key="2">
    <source>
        <dbReference type="Proteomes" id="UP000828390"/>
    </source>
</evidence>
<reference evidence="1" key="1">
    <citation type="journal article" date="2019" name="bioRxiv">
        <title>The Genome of the Zebra Mussel, Dreissena polymorpha: A Resource for Invasive Species Research.</title>
        <authorList>
            <person name="McCartney M.A."/>
            <person name="Auch B."/>
            <person name="Kono T."/>
            <person name="Mallez S."/>
            <person name="Zhang Y."/>
            <person name="Obille A."/>
            <person name="Becker A."/>
            <person name="Abrahante J.E."/>
            <person name="Garbe J."/>
            <person name="Badalamenti J.P."/>
            <person name="Herman A."/>
            <person name="Mangelson H."/>
            <person name="Liachko I."/>
            <person name="Sullivan S."/>
            <person name="Sone E.D."/>
            <person name="Koren S."/>
            <person name="Silverstein K.A.T."/>
            <person name="Beckman K.B."/>
            <person name="Gohl D.M."/>
        </authorList>
    </citation>
    <scope>NUCLEOTIDE SEQUENCE</scope>
    <source>
        <strain evidence="1">Duluth1</strain>
        <tissue evidence="1">Whole animal</tissue>
    </source>
</reference>
<comment type="caution">
    <text evidence="1">The sequence shown here is derived from an EMBL/GenBank/DDBJ whole genome shotgun (WGS) entry which is preliminary data.</text>
</comment>
<dbReference type="Proteomes" id="UP000828390">
    <property type="component" value="Unassembled WGS sequence"/>
</dbReference>
<sequence>MRFGYVGGSFGCGMWVEYDYDGMHDGGMWWSKCLKHDGWDMRWDKCLEHEDGMWYVIFSKSVGKSSWALGRDYWVEHDHKGRSGMWVCGWRMRFHFVILRIRMGCCMGNEHVAYGIGSGMSSPADNSG</sequence>
<name>A0A9D4G6S2_DREPO</name>
<accession>A0A9D4G6S2</accession>
<protein>
    <submittedName>
        <fullName evidence="1">Uncharacterized protein</fullName>
    </submittedName>
</protein>
<keyword evidence="2" id="KW-1185">Reference proteome</keyword>
<organism evidence="1 2">
    <name type="scientific">Dreissena polymorpha</name>
    <name type="common">Zebra mussel</name>
    <name type="synonym">Mytilus polymorpha</name>
    <dbReference type="NCBI Taxonomy" id="45954"/>
    <lineage>
        <taxon>Eukaryota</taxon>
        <taxon>Metazoa</taxon>
        <taxon>Spiralia</taxon>
        <taxon>Lophotrochozoa</taxon>
        <taxon>Mollusca</taxon>
        <taxon>Bivalvia</taxon>
        <taxon>Autobranchia</taxon>
        <taxon>Heteroconchia</taxon>
        <taxon>Euheterodonta</taxon>
        <taxon>Imparidentia</taxon>
        <taxon>Neoheterodontei</taxon>
        <taxon>Myida</taxon>
        <taxon>Dreissenoidea</taxon>
        <taxon>Dreissenidae</taxon>
        <taxon>Dreissena</taxon>
    </lineage>
</organism>
<dbReference type="EMBL" id="JAIWYP010000006">
    <property type="protein sequence ID" value="KAH3811516.1"/>
    <property type="molecule type" value="Genomic_DNA"/>
</dbReference>
<reference evidence="1" key="2">
    <citation type="submission" date="2020-11" db="EMBL/GenBank/DDBJ databases">
        <authorList>
            <person name="McCartney M.A."/>
            <person name="Auch B."/>
            <person name="Kono T."/>
            <person name="Mallez S."/>
            <person name="Becker A."/>
            <person name="Gohl D.M."/>
            <person name="Silverstein K.A.T."/>
            <person name="Koren S."/>
            <person name="Bechman K.B."/>
            <person name="Herman A."/>
            <person name="Abrahante J.E."/>
            <person name="Garbe J."/>
        </authorList>
    </citation>
    <scope>NUCLEOTIDE SEQUENCE</scope>
    <source>
        <strain evidence="1">Duluth1</strain>
        <tissue evidence="1">Whole animal</tissue>
    </source>
</reference>
<gene>
    <name evidence="1" type="ORF">DPMN_139926</name>
</gene>
<dbReference type="AlphaFoldDB" id="A0A9D4G6S2"/>
<proteinExistence type="predicted"/>
<evidence type="ECO:0000313" key="1">
    <source>
        <dbReference type="EMBL" id="KAH3811516.1"/>
    </source>
</evidence>